<reference evidence="1 2" key="1">
    <citation type="submission" date="2020-04" db="EMBL/GenBank/DDBJ databases">
        <title>Knoellia sp. isolate from air conditioner.</title>
        <authorList>
            <person name="Chea S."/>
            <person name="Kim D.-U."/>
        </authorList>
    </citation>
    <scope>NUCLEOTIDE SEQUENCE [LARGE SCALE GENOMIC DNA]</scope>
    <source>
        <strain evidence="1 2">DB2414S</strain>
    </source>
</reference>
<sequence>MWWWRERDISRSMVALVASLAALSLLGLVSHVPQWLRGDNGFDNVTPGLLVVGGDARGVATLGGGVTVSLYSDGMRVMRGDDLLLQTVISGSMLSAVQGRVEGSGTKRQERIERRFDNIRVDELVFLPGRATYFGEVFDGHRSLPFTLRVELAGPVIRLGVNINGADGVIWHLDHRPLTTGLPPALPAVNLRGSARWLDPGALDGQAAYTSSMGTDVGVGPQRVARGVDARPEGRVDVHVWSDAASLTVSSRARPQG</sequence>
<proteinExistence type="predicted"/>
<evidence type="ECO:0000313" key="1">
    <source>
        <dbReference type="EMBL" id="NNM46910.1"/>
    </source>
</evidence>
<dbReference type="Proteomes" id="UP000588586">
    <property type="component" value="Unassembled WGS sequence"/>
</dbReference>
<name>A0A849HAL5_9MICO</name>
<protein>
    <submittedName>
        <fullName evidence="1">Uncharacterized protein</fullName>
    </submittedName>
</protein>
<evidence type="ECO:0000313" key="2">
    <source>
        <dbReference type="Proteomes" id="UP000588586"/>
    </source>
</evidence>
<dbReference type="EMBL" id="JABEPQ010000002">
    <property type="protein sequence ID" value="NNM46910.1"/>
    <property type="molecule type" value="Genomic_DNA"/>
</dbReference>
<dbReference type="RefSeq" id="WP_171243947.1">
    <property type="nucleotide sequence ID" value="NZ_JABEPQ010000002.1"/>
</dbReference>
<keyword evidence="2" id="KW-1185">Reference proteome</keyword>
<gene>
    <name evidence="1" type="ORF">HJG52_12945</name>
</gene>
<organism evidence="1 2">
    <name type="scientific">Knoellia koreensis</name>
    <dbReference type="NCBI Taxonomy" id="2730921"/>
    <lineage>
        <taxon>Bacteria</taxon>
        <taxon>Bacillati</taxon>
        <taxon>Actinomycetota</taxon>
        <taxon>Actinomycetes</taxon>
        <taxon>Micrococcales</taxon>
        <taxon>Intrasporangiaceae</taxon>
        <taxon>Knoellia</taxon>
    </lineage>
</organism>
<accession>A0A849HAL5</accession>
<dbReference type="AlphaFoldDB" id="A0A849HAL5"/>
<comment type="caution">
    <text evidence="1">The sequence shown here is derived from an EMBL/GenBank/DDBJ whole genome shotgun (WGS) entry which is preliminary data.</text>
</comment>